<evidence type="ECO:0000256" key="5">
    <source>
        <dbReference type="ARBA" id="ARBA00022801"/>
    </source>
</evidence>
<dbReference type="Gene3D" id="3.40.50.1010">
    <property type="entry name" value="5'-nuclease"/>
    <property type="match status" value="1"/>
</dbReference>
<protein>
    <submittedName>
        <fullName evidence="8">tRNA(fMet)-specific endonuclease VapC</fullName>
    </submittedName>
</protein>
<dbReference type="GO" id="GO:0046872">
    <property type="term" value="F:metal ion binding"/>
    <property type="evidence" value="ECO:0007669"/>
    <property type="project" value="UniProtKB-KW"/>
</dbReference>
<evidence type="ECO:0000256" key="1">
    <source>
        <dbReference type="ARBA" id="ARBA00001946"/>
    </source>
</evidence>
<dbReference type="GO" id="GO:0016787">
    <property type="term" value="F:hydrolase activity"/>
    <property type="evidence" value="ECO:0007669"/>
    <property type="project" value="UniProtKB-KW"/>
</dbReference>
<keyword evidence="2" id="KW-1277">Toxin-antitoxin system</keyword>
<dbReference type="GO" id="GO:0004519">
    <property type="term" value="F:endonuclease activity"/>
    <property type="evidence" value="ECO:0007669"/>
    <property type="project" value="UniProtKB-KW"/>
</dbReference>
<proteinExistence type="inferred from homology"/>
<comment type="cofactor">
    <cofactor evidence="1">
        <name>Mg(2+)</name>
        <dbReference type="ChEBI" id="CHEBI:18420"/>
    </cofactor>
</comment>
<comment type="similarity">
    <text evidence="7">Belongs to the PINc/VapC protein family.</text>
</comment>
<reference evidence="8" key="1">
    <citation type="submission" date="2019-02" db="EMBL/GenBank/DDBJ databases">
        <authorList>
            <person name="Gruber-Vodicka R. H."/>
            <person name="Seah K. B. B."/>
        </authorList>
    </citation>
    <scope>NUCLEOTIDE SEQUENCE</scope>
    <source>
        <strain evidence="8">BECK_BZ131</strain>
    </source>
</reference>
<dbReference type="InterPro" id="IPR050556">
    <property type="entry name" value="Type_II_TA_system_RNase"/>
</dbReference>
<evidence type="ECO:0000256" key="2">
    <source>
        <dbReference type="ARBA" id="ARBA00022649"/>
    </source>
</evidence>
<name>A0A450U0E8_9GAMM</name>
<keyword evidence="5" id="KW-0378">Hydrolase</keyword>
<dbReference type="AlphaFoldDB" id="A0A450U0E8"/>
<dbReference type="EMBL" id="CAADFE010000088">
    <property type="protein sequence ID" value="VFJ75789.1"/>
    <property type="molecule type" value="Genomic_DNA"/>
</dbReference>
<dbReference type="PANTHER" id="PTHR33653:SF1">
    <property type="entry name" value="RIBONUCLEASE VAPC2"/>
    <property type="match status" value="1"/>
</dbReference>
<evidence type="ECO:0000313" key="8">
    <source>
        <dbReference type="EMBL" id="VFJ75789.1"/>
    </source>
</evidence>
<organism evidence="8">
    <name type="scientific">Candidatus Kentrum sp. FW</name>
    <dbReference type="NCBI Taxonomy" id="2126338"/>
    <lineage>
        <taxon>Bacteria</taxon>
        <taxon>Pseudomonadati</taxon>
        <taxon>Pseudomonadota</taxon>
        <taxon>Gammaproteobacteria</taxon>
        <taxon>Candidatus Kentrum</taxon>
    </lineage>
</organism>
<keyword evidence="8" id="KW-0255">Endonuclease</keyword>
<dbReference type="SUPFAM" id="SSF88723">
    <property type="entry name" value="PIN domain-like"/>
    <property type="match status" value="1"/>
</dbReference>
<evidence type="ECO:0000256" key="3">
    <source>
        <dbReference type="ARBA" id="ARBA00022722"/>
    </source>
</evidence>
<evidence type="ECO:0000256" key="4">
    <source>
        <dbReference type="ARBA" id="ARBA00022723"/>
    </source>
</evidence>
<gene>
    <name evidence="8" type="ORF">BECKFW1821C_GA0114237_108811</name>
</gene>
<dbReference type="InterPro" id="IPR029060">
    <property type="entry name" value="PIN-like_dom_sf"/>
</dbReference>
<keyword evidence="3" id="KW-0540">Nuclease</keyword>
<accession>A0A450U0E8</accession>
<dbReference type="PANTHER" id="PTHR33653">
    <property type="entry name" value="RIBONUCLEASE VAPC2"/>
    <property type="match status" value="1"/>
</dbReference>
<keyword evidence="4" id="KW-0479">Metal-binding</keyword>
<evidence type="ECO:0000256" key="6">
    <source>
        <dbReference type="ARBA" id="ARBA00022842"/>
    </source>
</evidence>
<keyword evidence="6" id="KW-0460">Magnesium</keyword>
<sequence length="59" mass="6516">MTISARIYAELRKAGKPLEDIDLLIAGVAVANNLVLITHNQSHFERIPGLEIEDWSEGS</sequence>
<evidence type="ECO:0000256" key="7">
    <source>
        <dbReference type="ARBA" id="ARBA00038093"/>
    </source>
</evidence>